<dbReference type="GO" id="GO:0009252">
    <property type="term" value="P:peptidoglycan biosynthetic process"/>
    <property type="evidence" value="ECO:0007669"/>
    <property type="project" value="UniProtKB-UniRule"/>
</dbReference>
<evidence type="ECO:0000256" key="4">
    <source>
        <dbReference type="ARBA" id="ARBA00022618"/>
    </source>
</evidence>
<keyword evidence="4 12" id="KW-0132">Cell division</keyword>
<evidence type="ECO:0000313" key="14">
    <source>
        <dbReference type="EMBL" id="TZE81953.1"/>
    </source>
</evidence>
<dbReference type="UniPathway" id="UPA00219"/>
<feature type="binding site" evidence="12">
    <location>
        <position position="92"/>
    </location>
    <ligand>
        <name>UDP-N-acetyl-alpha-D-glucosamine</name>
        <dbReference type="ChEBI" id="CHEBI:57705"/>
    </ligand>
</feature>
<keyword evidence="7 12" id="KW-0573">Peptidoglycan synthesis</keyword>
<dbReference type="InterPro" id="IPR005750">
    <property type="entry name" value="UDP_GlcNAc_COvinyl_MurA"/>
</dbReference>
<dbReference type="InterPro" id="IPR001986">
    <property type="entry name" value="Enolpyruvate_Tfrase_dom"/>
</dbReference>
<dbReference type="Proteomes" id="UP000322976">
    <property type="component" value="Unassembled WGS sequence"/>
</dbReference>
<dbReference type="PANTHER" id="PTHR43783">
    <property type="entry name" value="UDP-N-ACETYLGLUCOSAMINE 1-CARBOXYVINYLTRANSFERASE"/>
    <property type="match status" value="1"/>
</dbReference>
<keyword evidence="3 12" id="KW-0963">Cytoplasm</keyword>
<dbReference type="InterPro" id="IPR050068">
    <property type="entry name" value="MurA_subfamily"/>
</dbReference>
<dbReference type="CDD" id="cd01555">
    <property type="entry name" value="UdpNAET"/>
    <property type="match status" value="1"/>
</dbReference>
<evidence type="ECO:0000256" key="8">
    <source>
        <dbReference type="ARBA" id="ARBA00023306"/>
    </source>
</evidence>
<keyword evidence="12" id="KW-0670">Pyruvate</keyword>
<dbReference type="EC" id="2.5.1.7" evidence="12"/>
<evidence type="ECO:0000313" key="15">
    <source>
        <dbReference type="Proteomes" id="UP000322976"/>
    </source>
</evidence>
<dbReference type="GO" id="GO:0008760">
    <property type="term" value="F:UDP-N-acetylglucosamine 1-carboxyvinyltransferase activity"/>
    <property type="evidence" value="ECO:0007669"/>
    <property type="project" value="UniProtKB-UniRule"/>
</dbReference>
<comment type="caution">
    <text evidence="14">The sequence shown here is derived from an EMBL/GenBank/DDBJ whole genome shotgun (WGS) entry which is preliminary data.</text>
</comment>
<comment type="catalytic activity">
    <reaction evidence="11 12">
        <text>phosphoenolpyruvate + UDP-N-acetyl-alpha-D-glucosamine = UDP-N-acetyl-3-O-(1-carboxyvinyl)-alpha-D-glucosamine + phosphate</text>
        <dbReference type="Rhea" id="RHEA:18681"/>
        <dbReference type="ChEBI" id="CHEBI:43474"/>
        <dbReference type="ChEBI" id="CHEBI:57705"/>
        <dbReference type="ChEBI" id="CHEBI:58702"/>
        <dbReference type="ChEBI" id="CHEBI:68483"/>
        <dbReference type="EC" id="2.5.1.7"/>
    </reaction>
</comment>
<feature type="binding site" evidence="12">
    <location>
        <begin position="22"/>
        <end position="23"/>
    </location>
    <ligand>
        <name>phosphoenolpyruvate</name>
        <dbReference type="ChEBI" id="CHEBI:58702"/>
    </ligand>
</feature>
<comment type="similarity">
    <text evidence="10 12">Belongs to the EPSP synthase family. MurA subfamily.</text>
</comment>
<evidence type="ECO:0000256" key="3">
    <source>
        <dbReference type="ARBA" id="ARBA00022490"/>
    </source>
</evidence>
<keyword evidence="15" id="KW-1185">Reference proteome</keyword>
<dbReference type="Gene3D" id="3.65.10.10">
    <property type="entry name" value="Enolpyruvate transferase domain"/>
    <property type="match status" value="2"/>
</dbReference>
<keyword evidence="5 12" id="KW-0808">Transferase</keyword>
<comment type="subcellular location">
    <subcellularLocation>
        <location evidence="1 12">Cytoplasm</location>
    </subcellularLocation>
</comment>
<dbReference type="AlphaFoldDB" id="A0A5D8QEK6"/>
<feature type="binding site" evidence="12">
    <location>
        <position position="304"/>
    </location>
    <ligand>
        <name>UDP-N-acetyl-alpha-D-glucosamine</name>
        <dbReference type="ChEBI" id="CHEBI:57705"/>
    </ligand>
</feature>
<dbReference type="NCBIfam" id="NF006873">
    <property type="entry name" value="PRK09369.1"/>
    <property type="match status" value="1"/>
</dbReference>
<dbReference type="SUPFAM" id="SSF55205">
    <property type="entry name" value="EPT/RTPC-like"/>
    <property type="match status" value="1"/>
</dbReference>
<keyword evidence="6 12" id="KW-0133">Cell shape</keyword>
<dbReference type="PANTHER" id="PTHR43783:SF1">
    <property type="entry name" value="UDP-N-ACETYLGLUCOSAMINE 1-CARBOXYVINYLTRANSFERASE"/>
    <property type="match status" value="1"/>
</dbReference>
<evidence type="ECO:0000256" key="1">
    <source>
        <dbReference type="ARBA" id="ARBA00004496"/>
    </source>
</evidence>
<evidence type="ECO:0000256" key="5">
    <source>
        <dbReference type="ARBA" id="ARBA00022679"/>
    </source>
</evidence>
<comment type="caution">
    <text evidence="12">Lacks conserved residue(s) required for the propagation of feature annotation.</text>
</comment>
<feature type="active site" description="Proton donor" evidence="12">
    <location>
        <position position="116"/>
    </location>
</feature>
<proteinExistence type="inferred from homology"/>
<protein>
    <recommendedName>
        <fullName evidence="12">UDP-N-acetylglucosamine 1-carboxyvinyltransferase</fullName>
        <ecNumber evidence="12">2.5.1.7</ecNumber>
    </recommendedName>
    <alternativeName>
        <fullName evidence="12">Enoylpyruvate transferase</fullName>
    </alternativeName>
    <alternativeName>
        <fullName evidence="12">UDP-N-acetylglucosamine enolpyruvyl transferase</fullName>
        <shortName evidence="12">EPT</shortName>
    </alternativeName>
</protein>
<dbReference type="InterPro" id="IPR036968">
    <property type="entry name" value="Enolpyruvate_Tfrase_sf"/>
</dbReference>
<dbReference type="GO" id="GO:0019277">
    <property type="term" value="P:UDP-N-acetylgalactosamine biosynthetic process"/>
    <property type="evidence" value="ECO:0007669"/>
    <property type="project" value="InterPro"/>
</dbReference>
<feature type="domain" description="Enolpyruvate transferase" evidence="13">
    <location>
        <begin position="8"/>
        <end position="405"/>
    </location>
</feature>
<dbReference type="GO" id="GO:0051301">
    <property type="term" value="P:cell division"/>
    <property type="evidence" value="ECO:0007669"/>
    <property type="project" value="UniProtKB-KW"/>
</dbReference>
<accession>A0A5D8QEK6</accession>
<evidence type="ECO:0000256" key="2">
    <source>
        <dbReference type="ARBA" id="ARBA00004752"/>
    </source>
</evidence>
<evidence type="ECO:0000256" key="9">
    <source>
        <dbReference type="ARBA" id="ARBA00023316"/>
    </source>
</evidence>
<name>A0A5D8QEK6_9THEO</name>
<dbReference type="GO" id="GO:0071555">
    <property type="term" value="P:cell wall organization"/>
    <property type="evidence" value="ECO:0007669"/>
    <property type="project" value="UniProtKB-KW"/>
</dbReference>
<feature type="modified residue" description="2-(S-cysteinyl)pyruvic acid O-phosphothioketal" evidence="12">
    <location>
        <position position="116"/>
    </location>
</feature>
<dbReference type="NCBIfam" id="TIGR01072">
    <property type="entry name" value="murA"/>
    <property type="match status" value="1"/>
</dbReference>
<evidence type="ECO:0000259" key="13">
    <source>
        <dbReference type="Pfam" id="PF00275"/>
    </source>
</evidence>
<evidence type="ECO:0000256" key="7">
    <source>
        <dbReference type="ARBA" id="ARBA00022984"/>
    </source>
</evidence>
<feature type="binding site" evidence="12">
    <location>
        <begin position="121"/>
        <end position="125"/>
    </location>
    <ligand>
        <name>UDP-N-acetyl-alpha-D-glucosamine</name>
        <dbReference type="ChEBI" id="CHEBI:57705"/>
    </ligand>
</feature>
<keyword evidence="8 12" id="KW-0131">Cell cycle</keyword>
<dbReference type="GO" id="GO:0005737">
    <property type="term" value="C:cytoplasm"/>
    <property type="evidence" value="ECO:0007669"/>
    <property type="project" value="UniProtKB-SubCell"/>
</dbReference>
<keyword evidence="9 12" id="KW-0961">Cell wall biogenesis/degradation</keyword>
<gene>
    <name evidence="12 14" type="primary">murA</name>
    <name evidence="14" type="ORF">FWJ32_06870</name>
</gene>
<feature type="binding site" evidence="12">
    <location>
        <position position="326"/>
    </location>
    <ligand>
        <name>UDP-N-acetyl-alpha-D-glucosamine</name>
        <dbReference type="ChEBI" id="CHEBI:57705"/>
    </ligand>
</feature>
<dbReference type="HAMAP" id="MF_00111">
    <property type="entry name" value="MurA"/>
    <property type="match status" value="1"/>
</dbReference>
<evidence type="ECO:0000256" key="6">
    <source>
        <dbReference type="ARBA" id="ARBA00022960"/>
    </source>
</evidence>
<evidence type="ECO:0000256" key="11">
    <source>
        <dbReference type="ARBA" id="ARBA00047527"/>
    </source>
</evidence>
<dbReference type="EMBL" id="VTPS01000009">
    <property type="protein sequence ID" value="TZE81953.1"/>
    <property type="molecule type" value="Genomic_DNA"/>
</dbReference>
<reference evidence="14 15" key="1">
    <citation type="submission" date="2019-08" db="EMBL/GenBank/DDBJ databases">
        <title>Calorimonas adulescens gen. nov., sp. nov., an anaerobic thermophilic bacterium from Sakhalin hot spring.</title>
        <authorList>
            <person name="Khomyakova M.A."/>
            <person name="Merkel A.Y."/>
            <person name="Novikov A."/>
            <person name="Bonch-Osmolovskaya E.A."/>
            <person name="Slobodkin A.I."/>
        </authorList>
    </citation>
    <scope>NUCLEOTIDE SEQUENCE [LARGE SCALE GENOMIC DNA]</scope>
    <source>
        <strain evidence="14 15">A05MB</strain>
    </source>
</reference>
<dbReference type="InterPro" id="IPR013792">
    <property type="entry name" value="RNA3'P_cycl/enolpyr_Trfase_a/b"/>
</dbReference>
<comment type="function">
    <text evidence="12">Cell wall formation. Adds enolpyruvyl to UDP-N-acetylglucosamine.</text>
</comment>
<comment type="pathway">
    <text evidence="2 12">Cell wall biogenesis; peptidoglycan biosynthesis.</text>
</comment>
<evidence type="ECO:0000256" key="12">
    <source>
        <dbReference type="HAMAP-Rule" id="MF_00111"/>
    </source>
</evidence>
<organism evidence="14 15">
    <name type="scientific">Calorimonas adulescens</name>
    <dbReference type="NCBI Taxonomy" id="2606906"/>
    <lineage>
        <taxon>Bacteria</taxon>
        <taxon>Bacillati</taxon>
        <taxon>Bacillota</taxon>
        <taxon>Clostridia</taxon>
        <taxon>Thermoanaerobacterales</taxon>
        <taxon>Thermoanaerobacteraceae</taxon>
        <taxon>Calorimonas</taxon>
    </lineage>
</organism>
<evidence type="ECO:0000256" key="10">
    <source>
        <dbReference type="ARBA" id="ARBA00038367"/>
    </source>
</evidence>
<sequence length="415" mass="44553">MGKYKIVGGKKINGSIEIGGAKNAALPIIIATTLAKGVSIIHNCPYLEDITILIKILSRIGCKIMYQDHTLVIDTSSINSTDLTFGLCEKIRPSILLIGALIANYSAVNITYPGGCEIGPRPIDLHLKGLRALNINIKESHGNINAIASKIKGNEILLDYPSVGATENIMLAACLAEGKTIIRNAAKEPEIIDLQNFLNLMGADVNGAGTNSIYISGVDRLNPAEYTIIPDRIAAGTYMIAAAITGGEIILKNVISEHIQPIIAKLKECGCSINTNENIYLKAPPRVKALDIIRTLPYPGFPTDLQAPIMALMSIAKGTTIITETVFENRFNHVEELKKMGADIKVDGRIAVIRGVDCLYGSSVAAKDLRGGAALVLAGLAAYGDTIVDKNEHIDRGYECFDDNLRSLGAEIYKI</sequence>
<dbReference type="RefSeq" id="WP_149545227.1">
    <property type="nucleotide sequence ID" value="NZ_VTPS01000009.1"/>
</dbReference>
<dbReference type="GO" id="GO:0008360">
    <property type="term" value="P:regulation of cell shape"/>
    <property type="evidence" value="ECO:0007669"/>
    <property type="project" value="UniProtKB-KW"/>
</dbReference>
<dbReference type="Pfam" id="PF00275">
    <property type="entry name" value="EPSP_synthase"/>
    <property type="match status" value="1"/>
</dbReference>